<dbReference type="SUPFAM" id="SSF109635">
    <property type="entry name" value="DnaK suppressor protein DksA, alpha-hairpin domain"/>
    <property type="match status" value="1"/>
</dbReference>
<keyword evidence="7" id="KW-1185">Reference proteome</keyword>
<reference evidence="7" key="1">
    <citation type="journal article" date="2019" name="Int. J. Syst. Evol. Microbiol.">
        <title>The Global Catalogue of Microorganisms (GCM) 10K type strain sequencing project: providing services to taxonomists for standard genome sequencing and annotation.</title>
        <authorList>
            <consortium name="The Broad Institute Genomics Platform"/>
            <consortium name="The Broad Institute Genome Sequencing Center for Infectious Disease"/>
            <person name="Wu L."/>
            <person name="Ma J."/>
        </authorList>
    </citation>
    <scope>NUCLEOTIDE SEQUENCE [LARGE SCALE GENOMIC DNA]</scope>
    <source>
        <strain evidence="7">JCM 9377</strain>
    </source>
</reference>
<dbReference type="Pfam" id="PF01258">
    <property type="entry name" value="zf-dskA_traR"/>
    <property type="match status" value="1"/>
</dbReference>
<accession>A0ABP6Q0W8</accession>
<evidence type="ECO:0000313" key="6">
    <source>
        <dbReference type="EMBL" id="GAA3198496.1"/>
    </source>
</evidence>
<protein>
    <recommendedName>
        <fullName evidence="5">Zinc finger DksA/TraR C4-type domain-containing protein</fullName>
    </recommendedName>
</protein>
<gene>
    <name evidence="6" type="ORF">GCM10010468_10240</name>
</gene>
<evidence type="ECO:0000313" key="7">
    <source>
        <dbReference type="Proteomes" id="UP001501237"/>
    </source>
</evidence>
<keyword evidence="1" id="KW-0479">Metal-binding</keyword>
<proteinExistence type="predicted"/>
<evidence type="ECO:0000256" key="3">
    <source>
        <dbReference type="ARBA" id="ARBA00022833"/>
    </source>
</evidence>
<dbReference type="EMBL" id="BAAAUV010000002">
    <property type="protein sequence ID" value="GAA3198496.1"/>
    <property type="molecule type" value="Genomic_DNA"/>
</dbReference>
<dbReference type="PANTHER" id="PTHR33823">
    <property type="entry name" value="RNA POLYMERASE-BINDING TRANSCRIPTION FACTOR DKSA-RELATED"/>
    <property type="match status" value="1"/>
</dbReference>
<sequence length="135" mass="14667">MGKFRVKVTRPCSNGQALTPKWEVSLPPTTVTLDRLHDMLAELDASIAALRGESSDRGHPADAGSALVEADRTHATLDAMTRQRRAVEAALRRVVDGTYGTCVTCARPVPAGRLEARPEAARCVPCQAKYDRLNR</sequence>
<dbReference type="PROSITE" id="PS51128">
    <property type="entry name" value="ZF_DKSA_2"/>
    <property type="match status" value="1"/>
</dbReference>
<name>A0ABP6Q0W8_9ACTN</name>
<dbReference type="InterPro" id="IPR000962">
    <property type="entry name" value="Znf_DskA_TraR"/>
</dbReference>
<evidence type="ECO:0000259" key="5">
    <source>
        <dbReference type="Pfam" id="PF01258"/>
    </source>
</evidence>
<evidence type="ECO:0000256" key="1">
    <source>
        <dbReference type="ARBA" id="ARBA00022723"/>
    </source>
</evidence>
<dbReference type="InterPro" id="IPR037187">
    <property type="entry name" value="DnaK_N"/>
</dbReference>
<dbReference type="SUPFAM" id="SSF57716">
    <property type="entry name" value="Glucocorticoid receptor-like (DNA-binding domain)"/>
    <property type="match status" value="1"/>
</dbReference>
<keyword evidence="3" id="KW-0862">Zinc</keyword>
<feature type="zinc finger region" description="dksA C4-type" evidence="4">
    <location>
        <begin position="102"/>
        <end position="126"/>
    </location>
</feature>
<comment type="caution">
    <text evidence="6">The sequence shown here is derived from an EMBL/GenBank/DDBJ whole genome shotgun (WGS) entry which is preliminary data.</text>
</comment>
<evidence type="ECO:0000256" key="2">
    <source>
        <dbReference type="ARBA" id="ARBA00022771"/>
    </source>
</evidence>
<feature type="domain" description="Zinc finger DksA/TraR C4-type" evidence="5">
    <location>
        <begin position="97"/>
        <end position="132"/>
    </location>
</feature>
<evidence type="ECO:0000256" key="4">
    <source>
        <dbReference type="PROSITE-ProRule" id="PRU00510"/>
    </source>
</evidence>
<organism evidence="6 7">
    <name type="scientific">Actinocorallia longicatena</name>
    <dbReference type="NCBI Taxonomy" id="111803"/>
    <lineage>
        <taxon>Bacteria</taxon>
        <taxon>Bacillati</taxon>
        <taxon>Actinomycetota</taxon>
        <taxon>Actinomycetes</taxon>
        <taxon>Streptosporangiales</taxon>
        <taxon>Thermomonosporaceae</taxon>
        <taxon>Actinocorallia</taxon>
    </lineage>
</organism>
<keyword evidence="2" id="KW-0863">Zinc-finger</keyword>
<dbReference type="Proteomes" id="UP001501237">
    <property type="component" value="Unassembled WGS sequence"/>
</dbReference>
<dbReference type="Gene3D" id="1.20.120.910">
    <property type="entry name" value="DksA, coiled-coil domain"/>
    <property type="match status" value="1"/>
</dbReference>
<dbReference type="PANTHER" id="PTHR33823:SF4">
    <property type="entry name" value="GENERAL STRESS PROTEIN 16O"/>
    <property type="match status" value="1"/>
</dbReference>